<evidence type="ECO:0000256" key="4">
    <source>
        <dbReference type="ARBA" id="ARBA00022989"/>
    </source>
</evidence>
<feature type="transmembrane region" description="Helical" evidence="6">
    <location>
        <begin position="157"/>
        <end position="180"/>
    </location>
</feature>
<feature type="region of interest" description="Disordered" evidence="7">
    <location>
        <begin position="224"/>
        <end position="268"/>
    </location>
</feature>
<reference evidence="10" key="1">
    <citation type="journal article" date="2019" name="Int. J. Syst. Evol. Microbiol.">
        <title>The Global Catalogue of Microorganisms (GCM) 10K type strain sequencing project: providing services to taxonomists for standard genome sequencing and annotation.</title>
        <authorList>
            <consortium name="The Broad Institute Genomics Platform"/>
            <consortium name="The Broad Institute Genome Sequencing Center for Infectious Disease"/>
            <person name="Wu L."/>
            <person name="Ma J."/>
        </authorList>
    </citation>
    <scope>NUCLEOTIDE SEQUENCE [LARGE SCALE GENOMIC DNA]</scope>
    <source>
        <strain evidence="10">NBRC 105830</strain>
    </source>
</reference>
<evidence type="ECO:0000256" key="1">
    <source>
        <dbReference type="ARBA" id="ARBA00004141"/>
    </source>
</evidence>
<evidence type="ECO:0000256" key="2">
    <source>
        <dbReference type="ARBA" id="ARBA00022448"/>
    </source>
</evidence>
<dbReference type="EMBL" id="BSUJ01000001">
    <property type="protein sequence ID" value="GMA21163.1"/>
    <property type="molecule type" value="Genomic_DNA"/>
</dbReference>
<proteinExistence type="inferred from homology"/>
<feature type="transmembrane region" description="Helical" evidence="6">
    <location>
        <begin position="62"/>
        <end position="83"/>
    </location>
</feature>
<accession>A0ABQ6HRS0</accession>
<comment type="similarity">
    <text evidence="6">Belongs to the binding-protein-dependent transport system permease family.</text>
</comment>
<keyword evidence="5 6" id="KW-0472">Membrane</keyword>
<sequence length="268" mass="27438">MNALWTWLFDPANWGGAGGIWQRIGEHLIYSGVTVLIASLVAIPLGLWIGHTGKGRLLVVNLVNGIRALPTLGLLFIAVLLLGPRLSGDLAFLLPAIFVLVVLAIPPILAGTYSGVDEVDPSARDAATGMGMTPGQVLRDVEIPCALPLIFSGIRSATLQVIATATIAAWVSLGGLGRFLNDGQASQDYGQMAGGALLVAVLAVLVDLVLAGLQRLLVSPGLSAPRQTRRRRRGEADAAPSAGAAGAAGSGSADARSVSVDAAEPSST</sequence>
<dbReference type="PROSITE" id="PS50928">
    <property type="entry name" value="ABC_TM1"/>
    <property type="match status" value="1"/>
</dbReference>
<dbReference type="Proteomes" id="UP001157109">
    <property type="component" value="Unassembled WGS sequence"/>
</dbReference>
<name>A0ABQ6HRS0_9MICO</name>
<evidence type="ECO:0000256" key="3">
    <source>
        <dbReference type="ARBA" id="ARBA00022692"/>
    </source>
</evidence>
<feature type="domain" description="ABC transmembrane type-1" evidence="8">
    <location>
        <begin position="24"/>
        <end position="210"/>
    </location>
</feature>
<organism evidence="9 10">
    <name type="scientific">Arsenicicoccus piscis</name>
    <dbReference type="NCBI Taxonomy" id="673954"/>
    <lineage>
        <taxon>Bacteria</taxon>
        <taxon>Bacillati</taxon>
        <taxon>Actinomycetota</taxon>
        <taxon>Actinomycetes</taxon>
        <taxon>Micrococcales</taxon>
        <taxon>Intrasporangiaceae</taxon>
        <taxon>Arsenicicoccus</taxon>
    </lineage>
</organism>
<dbReference type="RefSeq" id="WP_241441456.1">
    <property type="nucleotide sequence ID" value="NZ_BSUJ01000001.1"/>
</dbReference>
<evidence type="ECO:0000313" key="9">
    <source>
        <dbReference type="EMBL" id="GMA21163.1"/>
    </source>
</evidence>
<dbReference type="CDD" id="cd06261">
    <property type="entry name" value="TM_PBP2"/>
    <property type="match status" value="1"/>
</dbReference>
<dbReference type="InterPro" id="IPR035906">
    <property type="entry name" value="MetI-like_sf"/>
</dbReference>
<keyword evidence="4 6" id="KW-1133">Transmembrane helix</keyword>
<evidence type="ECO:0000256" key="7">
    <source>
        <dbReference type="SAM" id="MobiDB-lite"/>
    </source>
</evidence>
<evidence type="ECO:0000256" key="6">
    <source>
        <dbReference type="RuleBase" id="RU363032"/>
    </source>
</evidence>
<protein>
    <submittedName>
        <fullName evidence="9">Osmoprotectant (Glycine betaine/ carnitine/choline/l-proline) ABC transporter ProZ</fullName>
    </submittedName>
</protein>
<dbReference type="PANTHER" id="PTHR30177:SF33">
    <property type="entry name" value="POSSIBLE OSMOPROTECTANT (GLYCINE BETAINE_CARNITINE_CHOLINE_L-PROLINE) TRANSPORT INTEGRAL MEMBRANE PROTEIN ABC TRANSPORTER PROZ"/>
    <property type="match status" value="1"/>
</dbReference>
<dbReference type="InterPro" id="IPR000515">
    <property type="entry name" value="MetI-like"/>
</dbReference>
<feature type="transmembrane region" description="Helical" evidence="6">
    <location>
        <begin position="28"/>
        <end position="50"/>
    </location>
</feature>
<dbReference type="InterPro" id="IPR051204">
    <property type="entry name" value="ABC_transp_perm/SBD"/>
</dbReference>
<dbReference type="Gene3D" id="1.10.3720.10">
    <property type="entry name" value="MetI-like"/>
    <property type="match status" value="1"/>
</dbReference>
<dbReference type="Pfam" id="PF00528">
    <property type="entry name" value="BPD_transp_1"/>
    <property type="match status" value="1"/>
</dbReference>
<evidence type="ECO:0000313" key="10">
    <source>
        <dbReference type="Proteomes" id="UP001157109"/>
    </source>
</evidence>
<evidence type="ECO:0000256" key="5">
    <source>
        <dbReference type="ARBA" id="ARBA00023136"/>
    </source>
</evidence>
<feature type="transmembrane region" description="Helical" evidence="6">
    <location>
        <begin position="192"/>
        <end position="213"/>
    </location>
</feature>
<gene>
    <name evidence="9" type="ORF">GCM10025862_31840</name>
</gene>
<dbReference type="SUPFAM" id="SSF161098">
    <property type="entry name" value="MetI-like"/>
    <property type="match status" value="1"/>
</dbReference>
<dbReference type="PANTHER" id="PTHR30177">
    <property type="entry name" value="GLYCINE BETAINE/L-PROLINE TRANSPORT SYSTEM PERMEASE PROTEIN PROW"/>
    <property type="match status" value="1"/>
</dbReference>
<comment type="subcellular location">
    <subcellularLocation>
        <location evidence="6">Cell membrane</location>
        <topology evidence="6">Multi-pass membrane protein</topology>
    </subcellularLocation>
    <subcellularLocation>
        <location evidence="1">Membrane</location>
        <topology evidence="1">Multi-pass membrane protein</topology>
    </subcellularLocation>
</comment>
<keyword evidence="3 6" id="KW-0812">Transmembrane</keyword>
<feature type="compositionally biased region" description="Low complexity" evidence="7">
    <location>
        <begin position="237"/>
        <end position="268"/>
    </location>
</feature>
<comment type="caution">
    <text evidence="9">The sequence shown here is derived from an EMBL/GenBank/DDBJ whole genome shotgun (WGS) entry which is preliminary data.</text>
</comment>
<evidence type="ECO:0000259" key="8">
    <source>
        <dbReference type="PROSITE" id="PS50928"/>
    </source>
</evidence>
<feature type="transmembrane region" description="Helical" evidence="6">
    <location>
        <begin position="90"/>
        <end position="109"/>
    </location>
</feature>
<keyword evidence="2 6" id="KW-0813">Transport</keyword>
<keyword evidence="10" id="KW-1185">Reference proteome</keyword>